<evidence type="ECO:0000313" key="2">
    <source>
        <dbReference type="EMBL" id="QTE47402.1"/>
    </source>
</evidence>
<evidence type="ECO:0000313" key="3">
    <source>
        <dbReference type="Proteomes" id="UP000663940"/>
    </source>
</evidence>
<dbReference type="SUPFAM" id="SSF82185">
    <property type="entry name" value="Histone H3 K4-specific methyltransferase SET7/9 N-terminal domain"/>
    <property type="match status" value="1"/>
</dbReference>
<feature type="domain" description="TonB C-terminal" evidence="1">
    <location>
        <begin position="209"/>
        <end position="300"/>
    </location>
</feature>
<keyword evidence="3" id="KW-1185">Reference proteome</keyword>
<evidence type="ECO:0000259" key="1">
    <source>
        <dbReference type="PROSITE" id="PS52015"/>
    </source>
</evidence>
<sequence>MAYMKNFVAAPWLPSAAKITSSKDSADFIRMVSSPDISTDKLAFPVNDYYLNGNPKLQGYSNNGFVEAQLQGACIEYFPNGKRKCISNYDKGRLSGDITKYFPNGQFYLSGVYKKDTLIINKCSDSTGRVLAEDGNGTLVLYSDGFKNMIGSGPIKGGLKDGIWKGALNDTLSYDATYKNGNVIAGTSYAKSGNKYLFNKEYTAPDFAGGLNKLGSYLAKNIRYPSEALYKNIQGIAYITFLVDRKGFLNDIHPVQGNEMLAEEALRVVRLSPPWQPATSYGITVEVIHTVPISFSIARE</sequence>
<dbReference type="Proteomes" id="UP000663940">
    <property type="component" value="Chromosome"/>
</dbReference>
<reference evidence="2 3" key="1">
    <citation type="submission" date="2021-03" db="EMBL/GenBank/DDBJ databases">
        <title>Mucilaginibacter strains isolated from gold and copper mining confer multi heavy-metal resistance.</title>
        <authorList>
            <person name="Li Y."/>
        </authorList>
    </citation>
    <scope>NUCLEOTIDE SEQUENCE [LARGE SCALE GENOMIC DNA]</scope>
    <source>
        <strain evidence="2 3">P2-4</strain>
    </source>
</reference>
<dbReference type="Pfam" id="PF03544">
    <property type="entry name" value="TonB_C"/>
    <property type="match status" value="1"/>
</dbReference>
<accession>A0ABX7U748</accession>
<dbReference type="Gene3D" id="3.30.1150.10">
    <property type="match status" value="1"/>
</dbReference>
<dbReference type="EMBL" id="CP071880">
    <property type="protein sequence ID" value="QTE47402.1"/>
    <property type="molecule type" value="Genomic_DNA"/>
</dbReference>
<gene>
    <name evidence="2" type="ORF">J3L21_17655</name>
</gene>
<dbReference type="InterPro" id="IPR037682">
    <property type="entry name" value="TonB_C"/>
</dbReference>
<proteinExistence type="predicted"/>
<dbReference type="PROSITE" id="PS52015">
    <property type="entry name" value="TONB_CTD"/>
    <property type="match status" value="1"/>
</dbReference>
<name>A0ABX7U748_9SPHI</name>
<dbReference type="InterPro" id="IPR051045">
    <property type="entry name" value="TonB-dependent_transducer"/>
</dbReference>
<dbReference type="RefSeq" id="WP_167516135.1">
    <property type="nucleotide sequence ID" value="NZ_CP071879.1"/>
</dbReference>
<organism evidence="2 3">
    <name type="scientific">Mucilaginibacter rubeus</name>
    <dbReference type="NCBI Taxonomy" id="2027860"/>
    <lineage>
        <taxon>Bacteria</taxon>
        <taxon>Pseudomonadati</taxon>
        <taxon>Bacteroidota</taxon>
        <taxon>Sphingobacteriia</taxon>
        <taxon>Sphingobacteriales</taxon>
        <taxon>Sphingobacteriaceae</taxon>
        <taxon>Mucilaginibacter</taxon>
    </lineage>
</organism>
<dbReference type="PANTHER" id="PTHR33446:SF2">
    <property type="entry name" value="PROTEIN TONB"/>
    <property type="match status" value="1"/>
</dbReference>
<dbReference type="SUPFAM" id="SSF74653">
    <property type="entry name" value="TolA/TonB C-terminal domain"/>
    <property type="match status" value="1"/>
</dbReference>
<dbReference type="PANTHER" id="PTHR33446">
    <property type="entry name" value="PROTEIN TONB-RELATED"/>
    <property type="match status" value="1"/>
</dbReference>
<protein>
    <submittedName>
        <fullName evidence="2">Energy transducer TonB</fullName>
    </submittedName>
</protein>
<dbReference type="Gene3D" id="2.20.110.10">
    <property type="entry name" value="Histone H3 K4-specific methyltransferase SET7/9 N-terminal domain"/>
    <property type="match status" value="1"/>
</dbReference>